<dbReference type="InterPro" id="IPR036908">
    <property type="entry name" value="RlpA-like_sf"/>
</dbReference>
<accession>A0ABS4HHS9</accession>
<dbReference type="Pfam" id="PF03990">
    <property type="entry name" value="DUF348"/>
    <property type="match status" value="3"/>
</dbReference>
<dbReference type="Proteomes" id="UP001519328">
    <property type="component" value="Unassembled WGS sequence"/>
</dbReference>
<evidence type="ECO:0000313" key="3">
    <source>
        <dbReference type="EMBL" id="MBP1950448.1"/>
    </source>
</evidence>
<dbReference type="InterPro" id="IPR007137">
    <property type="entry name" value="DUF348"/>
</dbReference>
<dbReference type="Gene3D" id="2.40.40.10">
    <property type="entry name" value="RlpA-like domain"/>
    <property type="match status" value="1"/>
</dbReference>
<keyword evidence="1" id="KW-0732">Signal</keyword>
<proteinExistence type="predicted"/>
<dbReference type="Pfam" id="PF07501">
    <property type="entry name" value="G5"/>
    <property type="match status" value="1"/>
</dbReference>
<reference evidence="3 4" key="1">
    <citation type="submission" date="2021-03" db="EMBL/GenBank/DDBJ databases">
        <title>Genomic Encyclopedia of Type Strains, Phase IV (KMG-IV): sequencing the most valuable type-strain genomes for metagenomic binning, comparative biology and taxonomic classification.</title>
        <authorList>
            <person name="Goeker M."/>
        </authorList>
    </citation>
    <scope>NUCLEOTIDE SEQUENCE [LARGE SCALE GENOMIC DNA]</scope>
    <source>
        <strain evidence="3 4">DSM 21085</strain>
    </source>
</reference>
<dbReference type="EMBL" id="JAGGKK010000022">
    <property type="protein sequence ID" value="MBP1950448.1"/>
    <property type="molecule type" value="Genomic_DNA"/>
</dbReference>
<comment type="caution">
    <text evidence="3">The sequence shown here is derived from an EMBL/GenBank/DDBJ whole genome shotgun (WGS) entry which is preliminary data.</text>
</comment>
<evidence type="ECO:0000259" key="2">
    <source>
        <dbReference type="PROSITE" id="PS51109"/>
    </source>
</evidence>
<dbReference type="PROSITE" id="PS51109">
    <property type="entry name" value="G5"/>
    <property type="match status" value="1"/>
</dbReference>
<dbReference type="PANTHER" id="PTHR39160:SF4">
    <property type="entry name" value="RESUSCITATION-PROMOTING FACTOR RPFB"/>
    <property type="match status" value="1"/>
</dbReference>
<sequence>MKIFSKLLPASKMKLVISVIGVLALFVFSGVTLFEATKAEVVVTENGEKQKVKTHANTVAELLAELGITFSKHDKLSHDMDAQIDDEMNITYKEANKITVTIDGKEQTYHTTVDTVGEFLKENSMTLSEHDEVSHGKSDAVREGLELSIDKAFQITINDGGKNKKVWTNGGTVDQVLEESEISYDKSDKIKANTDGEVTENTTIKVVRVEKETVEVKEKIDYKTEKREDKNLEKGKKRVIEEGNEGLLVKTIKIIKENGKEVDRKLISEEIKQESENRVVAFGTKEEKELVTVSSSSNEPDDSGGKVYSMRVTAYSADCVGCSGYTATGINLNANPNKKVISVDPSVIPLGTKVWVEGYGNAIAADTGGGINGNHIDIHLPTRADALAYGTRSNVKVKVLD</sequence>
<name>A0ABS4HHS9_9BACI</name>
<dbReference type="InterPro" id="IPR011098">
    <property type="entry name" value="G5_dom"/>
</dbReference>
<protein>
    <submittedName>
        <fullName evidence="3">Uncharacterized protein YabE (DUF348 family)</fullName>
    </submittedName>
</protein>
<dbReference type="CDD" id="cd22786">
    <property type="entry name" value="DPBB_YuiC-like"/>
    <property type="match status" value="1"/>
</dbReference>
<dbReference type="SMART" id="SM01208">
    <property type="entry name" value="G5"/>
    <property type="match status" value="1"/>
</dbReference>
<keyword evidence="4" id="KW-1185">Reference proteome</keyword>
<dbReference type="InterPro" id="IPR051933">
    <property type="entry name" value="Resuscitation_pf_RpfB"/>
</dbReference>
<organism evidence="3 4">
    <name type="scientific">Virgibacillus litoralis</name>
    <dbReference type="NCBI Taxonomy" id="578221"/>
    <lineage>
        <taxon>Bacteria</taxon>
        <taxon>Bacillati</taxon>
        <taxon>Bacillota</taxon>
        <taxon>Bacilli</taxon>
        <taxon>Bacillales</taxon>
        <taxon>Bacillaceae</taxon>
        <taxon>Virgibacillus</taxon>
    </lineage>
</organism>
<dbReference type="RefSeq" id="WP_209481926.1">
    <property type="nucleotide sequence ID" value="NZ_JAGGKK010000022.1"/>
</dbReference>
<dbReference type="Pfam" id="PF06725">
    <property type="entry name" value="3D"/>
    <property type="match status" value="1"/>
</dbReference>
<evidence type="ECO:0000256" key="1">
    <source>
        <dbReference type="ARBA" id="ARBA00022729"/>
    </source>
</evidence>
<evidence type="ECO:0000313" key="4">
    <source>
        <dbReference type="Proteomes" id="UP001519328"/>
    </source>
</evidence>
<dbReference type="InterPro" id="IPR010611">
    <property type="entry name" value="3D_dom"/>
</dbReference>
<dbReference type="SUPFAM" id="SSF50685">
    <property type="entry name" value="Barwin-like endoglucanases"/>
    <property type="match status" value="1"/>
</dbReference>
<dbReference type="PANTHER" id="PTHR39160">
    <property type="entry name" value="CELL WALL-BINDING PROTEIN YOCH"/>
    <property type="match status" value="1"/>
</dbReference>
<feature type="domain" description="G5" evidence="2">
    <location>
        <begin position="206"/>
        <end position="286"/>
    </location>
</feature>
<gene>
    <name evidence="3" type="ORF">J2Z82_003405</name>
</gene>
<dbReference type="Gene3D" id="2.20.230.10">
    <property type="entry name" value="Resuscitation-promoting factor rpfb"/>
    <property type="match status" value="1"/>
</dbReference>